<sequence>MKKDKQQSWFAPAELLGIGGLPKSPQGLNKRAREDGWEKRRRKGVQGRGVEYAFESLPEPVRHALLMQEQASPEYRVEKEPDPLAVWVQVFQQCSQQEQEQLVNFILREGLVAMLARLGLAPDTLA</sequence>
<feature type="domain" description="HTH Mu-type" evidence="2">
    <location>
        <begin position="6"/>
        <end position="73"/>
    </location>
</feature>
<reference evidence="4 5" key="1">
    <citation type="submission" date="2019-09" db="EMBL/GenBank/DDBJ databases">
        <authorList>
            <person name="Li Y."/>
        </authorList>
    </citation>
    <scope>NUCLEOTIDE SEQUENCE [LARGE SCALE GENOMIC DNA]</scope>
    <source>
        <strain evidence="4 5">L3-3HA</strain>
    </source>
</reference>
<evidence type="ECO:0000256" key="1">
    <source>
        <dbReference type="SAM" id="MobiDB-lite"/>
    </source>
</evidence>
<dbReference type="InterPro" id="IPR003314">
    <property type="entry name" value="Mu-type_HTH"/>
</dbReference>
<proteinExistence type="predicted"/>
<dbReference type="InterPro" id="IPR036388">
    <property type="entry name" value="WH-like_DNA-bd_sf"/>
</dbReference>
<name>A0A5J5G6Z0_9GAMM</name>
<keyword evidence="4" id="KW-0238">DNA-binding</keyword>
<dbReference type="InterPro" id="IPR009061">
    <property type="entry name" value="DNA-bd_dom_put_sf"/>
</dbReference>
<dbReference type="Gene3D" id="1.10.10.10">
    <property type="entry name" value="Winged helix-like DNA-binding domain superfamily/Winged helix DNA-binding domain"/>
    <property type="match status" value="1"/>
</dbReference>
<dbReference type="OrthoDB" id="5676324at2"/>
<accession>A0A5J5G6Z0</accession>
<dbReference type="EMBL" id="VYKJ01000001">
    <property type="protein sequence ID" value="KAA9002949.1"/>
    <property type="molecule type" value="Genomic_DNA"/>
</dbReference>
<evidence type="ECO:0000313" key="4">
    <source>
        <dbReference type="EMBL" id="KAA9002949.1"/>
    </source>
</evidence>
<dbReference type="GO" id="GO:0003677">
    <property type="term" value="F:DNA binding"/>
    <property type="evidence" value="ECO:0007669"/>
    <property type="project" value="UniProtKB-KW"/>
</dbReference>
<evidence type="ECO:0000259" key="2">
    <source>
        <dbReference type="PROSITE" id="PS51702"/>
    </source>
</evidence>
<evidence type="ECO:0000313" key="3">
    <source>
        <dbReference type="EMBL" id="KAA9002764.1"/>
    </source>
</evidence>
<dbReference type="RefSeq" id="WP_150433734.1">
    <property type="nucleotide sequence ID" value="NZ_VYKJ01000001.1"/>
</dbReference>
<keyword evidence="5" id="KW-1185">Reference proteome</keyword>
<protein>
    <submittedName>
        <fullName evidence="4">Putative DNA-binding transcriptional regulator</fullName>
    </submittedName>
</protein>
<organism evidence="4 5">
    <name type="scientific">Affinibrenneria salicis</name>
    <dbReference type="NCBI Taxonomy" id="2590031"/>
    <lineage>
        <taxon>Bacteria</taxon>
        <taxon>Pseudomonadati</taxon>
        <taxon>Pseudomonadota</taxon>
        <taxon>Gammaproteobacteria</taxon>
        <taxon>Enterobacterales</taxon>
        <taxon>Pectobacteriaceae</taxon>
        <taxon>Affinibrenneria</taxon>
    </lineage>
</organism>
<evidence type="ECO:0000313" key="5">
    <source>
        <dbReference type="Proteomes" id="UP000335415"/>
    </source>
</evidence>
<dbReference type="AlphaFoldDB" id="A0A5J5G6Z0"/>
<feature type="region of interest" description="Disordered" evidence="1">
    <location>
        <begin position="20"/>
        <end position="40"/>
    </location>
</feature>
<dbReference type="PROSITE" id="PS51702">
    <property type="entry name" value="HTH_MU"/>
    <property type="match status" value="1"/>
</dbReference>
<dbReference type="Proteomes" id="UP000335415">
    <property type="component" value="Unassembled WGS sequence"/>
</dbReference>
<dbReference type="Pfam" id="PF02316">
    <property type="entry name" value="HTH_Tnp_Mu_1"/>
    <property type="match status" value="1"/>
</dbReference>
<dbReference type="EMBL" id="VYKJ01000001">
    <property type="protein sequence ID" value="KAA9002764.1"/>
    <property type="molecule type" value="Genomic_DNA"/>
</dbReference>
<comment type="caution">
    <text evidence="4">The sequence shown here is derived from an EMBL/GenBank/DDBJ whole genome shotgun (WGS) entry which is preliminary data.</text>
</comment>
<dbReference type="SUPFAM" id="SSF46955">
    <property type="entry name" value="Putative DNA-binding domain"/>
    <property type="match status" value="1"/>
</dbReference>
<gene>
    <name evidence="3" type="ORF">FJU30_01865</name>
    <name evidence="4" type="ORF">FJU30_02900</name>
</gene>